<dbReference type="InterPro" id="IPR050422">
    <property type="entry name" value="X-Pro_aminopeptidase_P"/>
</dbReference>
<evidence type="ECO:0000259" key="8">
    <source>
        <dbReference type="Pfam" id="PF16188"/>
    </source>
</evidence>
<dbReference type="AlphaFoldDB" id="A0A7S4BD65"/>
<dbReference type="FunFam" id="3.40.350.10:FF:000003">
    <property type="entry name" value="Xaa-pro aminopeptidase P"/>
    <property type="match status" value="1"/>
</dbReference>
<sequence length="718" mass="77032">MAAAVMTFARRAGQRQQDDEAFCPCCYRKGTPLCENFDAKSSQEKLAGLRSLMRAYGLGAYFVPSGDAHSSEYVGLADQRREWLTGFTGSAGTALVTESEALLWTDGRYFIQAAEQLAGTEWVLMKSQQPGVQELEDWVNQRQDAFSGPVGADPSLVSISFAQNWKKKGCADLELGCPNLVDAVWGATKPPTSRQPVVPQPIAYTGESAASKLARVGLAITQAGCSALVINALDQIAWLFNARGADIACNPVFLAYAVVCVDEAPRAAAAEAGDVCGACDGDEEVAVSATLYLRAQEGMAGHLASEGCVVLNDAAVEVPAIKRGPTVVIKDYAEFCADEVAAVVGDVGTVMFESSSATLAMSSTLQTERQRLVACSPVERFKARKNKEEIAGIIEAGKKDAAAICSYFAWLEAQLAAKTAVTEAQGADEIGRRRKCMQNCIGDSFPTISSTGANAAVIHYHAEHGSCAAIDPDSIYLCDTGGQYLDGTTDVTRTLHFGAPSEEEVRAYTRVLQGHIALATATFPSGTPGLMLEMLARKPLWGDGMNYLHGTGHGIGAYLNVHEGPFGIGGGSSHAERIVNSVRMQQFYLAPLEEGMYLSDEPGFYLDGKFGVRLESDLVIVSAETRFDWGARPYLCFAYTTPVPFCRELVDMSLLSPTEVRWIDNFHAECRNVLTKELFAQAARAAGDSEAAQSEDVKRSIEWVIKATEPLCAATHMG</sequence>
<dbReference type="FunFam" id="3.90.230.10:FF:000007">
    <property type="entry name" value="Xaa-Pro aminopeptidase P"/>
    <property type="match status" value="1"/>
</dbReference>
<dbReference type="InterPro" id="IPR036005">
    <property type="entry name" value="Creatinase/aminopeptidase-like"/>
</dbReference>
<dbReference type="GO" id="GO:0070006">
    <property type="term" value="F:metalloaminopeptidase activity"/>
    <property type="evidence" value="ECO:0007669"/>
    <property type="project" value="InterPro"/>
</dbReference>
<reference evidence="9" key="1">
    <citation type="submission" date="2021-01" db="EMBL/GenBank/DDBJ databases">
        <authorList>
            <person name="Corre E."/>
            <person name="Pelletier E."/>
            <person name="Niang G."/>
            <person name="Scheremetjew M."/>
            <person name="Finn R."/>
            <person name="Kale V."/>
            <person name="Holt S."/>
            <person name="Cochrane G."/>
            <person name="Meng A."/>
            <person name="Brown T."/>
            <person name="Cohen L."/>
        </authorList>
    </citation>
    <scope>NUCLEOTIDE SEQUENCE</scope>
    <source>
        <strain evidence="9">CCMP645</strain>
    </source>
</reference>
<dbReference type="Pfam" id="PF16189">
    <property type="entry name" value="Creatinase_N_2"/>
    <property type="match status" value="1"/>
</dbReference>
<dbReference type="Pfam" id="PF00557">
    <property type="entry name" value="Peptidase_M24"/>
    <property type="match status" value="1"/>
</dbReference>
<dbReference type="InterPro" id="IPR000994">
    <property type="entry name" value="Pept_M24"/>
</dbReference>
<dbReference type="CDD" id="cd01085">
    <property type="entry name" value="APP"/>
    <property type="match status" value="1"/>
</dbReference>
<evidence type="ECO:0000259" key="6">
    <source>
        <dbReference type="Pfam" id="PF00557"/>
    </source>
</evidence>
<keyword evidence="5" id="KW-0464">Manganese</keyword>
<evidence type="ECO:0000313" key="9">
    <source>
        <dbReference type="EMBL" id="CAE0762103.1"/>
    </source>
</evidence>
<dbReference type="InterPro" id="IPR032416">
    <property type="entry name" value="Peptidase_M24_C"/>
</dbReference>
<dbReference type="GO" id="GO:0005737">
    <property type="term" value="C:cytoplasm"/>
    <property type="evidence" value="ECO:0007669"/>
    <property type="project" value="UniProtKB-ARBA"/>
</dbReference>
<organism evidence="9">
    <name type="scientific">Chrysotila carterae</name>
    <name type="common">Marine alga</name>
    <name type="synonym">Syracosphaera carterae</name>
    <dbReference type="NCBI Taxonomy" id="13221"/>
    <lineage>
        <taxon>Eukaryota</taxon>
        <taxon>Haptista</taxon>
        <taxon>Haptophyta</taxon>
        <taxon>Prymnesiophyceae</taxon>
        <taxon>Isochrysidales</taxon>
        <taxon>Isochrysidaceae</taxon>
        <taxon>Chrysotila</taxon>
    </lineage>
</organism>
<comment type="similarity">
    <text evidence="2">Belongs to the peptidase M24B family.</text>
</comment>
<dbReference type="InterPro" id="IPR000587">
    <property type="entry name" value="Creatinase_N"/>
</dbReference>
<evidence type="ECO:0000256" key="5">
    <source>
        <dbReference type="ARBA" id="ARBA00023211"/>
    </source>
</evidence>
<dbReference type="SUPFAM" id="SSF55920">
    <property type="entry name" value="Creatinase/aminopeptidase"/>
    <property type="match status" value="1"/>
</dbReference>
<evidence type="ECO:0000256" key="2">
    <source>
        <dbReference type="ARBA" id="ARBA00008766"/>
    </source>
</evidence>
<evidence type="ECO:0000259" key="7">
    <source>
        <dbReference type="Pfam" id="PF01321"/>
    </source>
</evidence>
<dbReference type="InterPro" id="IPR033740">
    <property type="entry name" value="Pept_M24B"/>
</dbReference>
<feature type="domain" description="Creatinase N-terminal" evidence="7">
    <location>
        <begin position="46"/>
        <end position="170"/>
    </location>
</feature>
<dbReference type="PANTHER" id="PTHR43763">
    <property type="entry name" value="XAA-PRO AMINOPEPTIDASE 1"/>
    <property type="match status" value="1"/>
</dbReference>
<dbReference type="GO" id="GO:0046872">
    <property type="term" value="F:metal ion binding"/>
    <property type="evidence" value="ECO:0007669"/>
    <property type="project" value="UniProtKB-KW"/>
</dbReference>
<dbReference type="EMBL" id="HBIZ01023272">
    <property type="protein sequence ID" value="CAE0762103.1"/>
    <property type="molecule type" value="Transcribed_RNA"/>
</dbReference>
<proteinExistence type="inferred from homology"/>
<feature type="domain" description="Peptidase M24" evidence="6">
    <location>
        <begin position="393"/>
        <end position="620"/>
    </location>
</feature>
<dbReference type="InterPro" id="IPR029149">
    <property type="entry name" value="Creatin/AminoP/Spt16_N"/>
</dbReference>
<dbReference type="Gene3D" id="3.90.230.10">
    <property type="entry name" value="Creatinase/methionine aminopeptidase superfamily"/>
    <property type="match status" value="1"/>
</dbReference>
<dbReference type="SUPFAM" id="SSF53092">
    <property type="entry name" value="Creatinase/prolidase N-terminal domain"/>
    <property type="match status" value="1"/>
</dbReference>
<feature type="domain" description="Peptidase M24 C-terminal" evidence="8">
    <location>
        <begin position="633"/>
        <end position="685"/>
    </location>
</feature>
<dbReference type="Gene3D" id="3.40.350.10">
    <property type="entry name" value="Creatinase/prolidase N-terminal domain"/>
    <property type="match status" value="2"/>
</dbReference>
<evidence type="ECO:0000256" key="3">
    <source>
        <dbReference type="ARBA" id="ARBA00022723"/>
    </source>
</evidence>
<keyword evidence="3" id="KW-0479">Metal-binding</keyword>
<accession>A0A7S4BD65</accession>
<protein>
    <submittedName>
        <fullName evidence="9">Uncharacterized protein</fullName>
    </submittedName>
</protein>
<dbReference type="Pfam" id="PF01321">
    <property type="entry name" value="Creatinase_N"/>
    <property type="match status" value="1"/>
</dbReference>
<evidence type="ECO:0000256" key="4">
    <source>
        <dbReference type="ARBA" id="ARBA00022801"/>
    </source>
</evidence>
<dbReference type="PANTHER" id="PTHR43763:SF6">
    <property type="entry name" value="XAA-PRO AMINOPEPTIDASE 1"/>
    <property type="match status" value="1"/>
</dbReference>
<gene>
    <name evidence="9" type="ORF">PCAR00345_LOCUS14715</name>
</gene>
<dbReference type="Pfam" id="PF16188">
    <property type="entry name" value="Peptidase_M24_C"/>
    <property type="match status" value="1"/>
</dbReference>
<comment type="cofactor">
    <cofactor evidence="1">
        <name>Mn(2+)</name>
        <dbReference type="ChEBI" id="CHEBI:29035"/>
    </cofactor>
</comment>
<keyword evidence="4" id="KW-0378">Hydrolase</keyword>
<evidence type="ECO:0000256" key="1">
    <source>
        <dbReference type="ARBA" id="ARBA00001936"/>
    </source>
</evidence>
<name>A0A7S4BD65_CHRCT</name>